<proteinExistence type="predicted"/>
<dbReference type="Proteomes" id="UP000237000">
    <property type="component" value="Unassembled WGS sequence"/>
</dbReference>
<gene>
    <name evidence="4" type="ORF">TorRG33x02_051200</name>
</gene>
<dbReference type="EMBL" id="JXTC01000021">
    <property type="protein sequence ID" value="PON98883.1"/>
    <property type="molecule type" value="Genomic_DNA"/>
</dbReference>
<feature type="compositionally biased region" description="Acidic residues" evidence="2">
    <location>
        <begin position="98"/>
        <end position="117"/>
    </location>
</feature>
<dbReference type="InterPro" id="IPR012677">
    <property type="entry name" value="Nucleotide-bd_a/b_plait_sf"/>
</dbReference>
<evidence type="ECO:0000313" key="5">
    <source>
        <dbReference type="Proteomes" id="UP000237000"/>
    </source>
</evidence>
<dbReference type="SUPFAM" id="SSF54928">
    <property type="entry name" value="RNA-binding domain, RBD"/>
    <property type="match status" value="1"/>
</dbReference>
<dbReference type="PANTHER" id="PTHR37200">
    <property type="entry name" value="RNA-BINDING (RRM/RBD/RNP MOTIFS) FAMILY PROTEIN"/>
    <property type="match status" value="1"/>
</dbReference>
<dbReference type="STRING" id="63057.A0A2P5FMA9"/>
<evidence type="ECO:0000256" key="1">
    <source>
        <dbReference type="PROSITE-ProRule" id="PRU00176"/>
    </source>
</evidence>
<evidence type="ECO:0000313" key="4">
    <source>
        <dbReference type="EMBL" id="PON98883.1"/>
    </source>
</evidence>
<dbReference type="InParanoid" id="A0A2P5FMA9"/>
<keyword evidence="1" id="KW-0694">RNA-binding</keyword>
<organism evidence="4 5">
    <name type="scientific">Trema orientale</name>
    <name type="common">Charcoal tree</name>
    <name type="synonym">Celtis orientalis</name>
    <dbReference type="NCBI Taxonomy" id="63057"/>
    <lineage>
        <taxon>Eukaryota</taxon>
        <taxon>Viridiplantae</taxon>
        <taxon>Streptophyta</taxon>
        <taxon>Embryophyta</taxon>
        <taxon>Tracheophyta</taxon>
        <taxon>Spermatophyta</taxon>
        <taxon>Magnoliopsida</taxon>
        <taxon>eudicotyledons</taxon>
        <taxon>Gunneridae</taxon>
        <taxon>Pentapetalae</taxon>
        <taxon>rosids</taxon>
        <taxon>fabids</taxon>
        <taxon>Rosales</taxon>
        <taxon>Cannabaceae</taxon>
        <taxon>Trema</taxon>
    </lineage>
</organism>
<dbReference type="CDD" id="cd00590">
    <property type="entry name" value="RRM_SF"/>
    <property type="match status" value="1"/>
</dbReference>
<dbReference type="InterPro" id="IPR000504">
    <property type="entry name" value="RRM_dom"/>
</dbReference>
<reference evidence="5" key="1">
    <citation type="submission" date="2016-06" db="EMBL/GenBank/DDBJ databases">
        <title>Parallel loss of symbiosis genes in relatives of nitrogen-fixing non-legume Parasponia.</title>
        <authorList>
            <person name="Van Velzen R."/>
            <person name="Holmer R."/>
            <person name="Bu F."/>
            <person name="Rutten L."/>
            <person name="Van Zeijl A."/>
            <person name="Liu W."/>
            <person name="Santuari L."/>
            <person name="Cao Q."/>
            <person name="Sharma T."/>
            <person name="Shen D."/>
            <person name="Roswanjaya Y."/>
            <person name="Wardhani T."/>
            <person name="Kalhor M.S."/>
            <person name="Jansen J."/>
            <person name="Van den Hoogen J."/>
            <person name="Gungor B."/>
            <person name="Hartog M."/>
            <person name="Hontelez J."/>
            <person name="Verver J."/>
            <person name="Yang W.-C."/>
            <person name="Schijlen E."/>
            <person name="Repin R."/>
            <person name="Schilthuizen M."/>
            <person name="Schranz E."/>
            <person name="Heidstra R."/>
            <person name="Miyata K."/>
            <person name="Fedorova E."/>
            <person name="Kohlen W."/>
            <person name="Bisseling T."/>
            <person name="Smit S."/>
            <person name="Geurts R."/>
        </authorList>
    </citation>
    <scope>NUCLEOTIDE SEQUENCE [LARGE SCALE GENOMIC DNA]</scope>
    <source>
        <strain evidence="5">cv. RG33-2</strain>
    </source>
</reference>
<feature type="domain" description="RRM" evidence="3">
    <location>
        <begin position="195"/>
        <end position="292"/>
    </location>
</feature>
<dbReference type="PANTHER" id="PTHR37200:SF1">
    <property type="entry name" value="RNA-BINDING (RRM_RBD_RNP MOTIFS) FAMILY PROTEIN"/>
    <property type="match status" value="1"/>
</dbReference>
<dbReference type="FunCoup" id="A0A2P5FMA9">
    <property type="interactions" value="845"/>
</dbReference>
<feature type="compositionally biased region" description="Basic and acidic residues" evidence="2">
    <location>
        <begin position="384"/>
        <end position="396"/>
    </location>
</feature>
<feature type="region of interest" description="Disordered" evidence="2">
    <location>
        <begin position="383"/>
        <end position="406"/>
    </location>
</feature>
<dbReference type="PROSITE" id="PS50102">
    <property type="entry name" value="RRM"/>
    <property type="match status" value="1"/>
</dbReference>
<dbReference type="InterPro" id="IPR035979">
    <property type="entry name" value="RBD_domain_sf"/>
</dbReference>
<evidence type="ECO:0000259" key="3">
    <source>
        <dbReference type="PROSITE" id="PS50102"/>
    </source>
</evidence>
<dbReference type="AlphaFoldDB" id="A0A2P5FMA9"/>
<evidence type="ECO:0000256" key="2">
    <source>
        <dbReference type="SAM" id="MobiDB-lite"/>
    </source>
</evidence>
<sequence>MLGAGGLKSLLTIQSTTITTTAYSLSNQKNPSSALFLFAAVPKNGFFIPSLRQFRHTHLAFSAVCAQRRNGFGVNALKKQGRRGAELLEMEGFDDELGAGVYGDEDDEEDEDEDEDGSMLLPLEKMKKWLDNKPRGFGEGKVYDTSIEDNLLEEMQQSRLAQAANLNKLKNDIPKPDSKKNEQKKKANEVVPNGVRVRVINLPKKRNVHRDLSLAFKGFPGLISINPVVSGNKKTRDPICKGFAFVYFESEKDAGRFIQMFSRQSISFGKIQKQIKCEMIDSRTLDSDLEQSTANINAAPKLIVDGLGEDQSANSDTVYSSPDEWVKGAPVEYEDPDDELNRSELEDINENMDFVTVSELNHGDSFEERKESLTTRNSLSLEMEQNHGDSFEERTESVTTRDSLSPEMERIRALEKKLLAKGKEEKVPRRKLLVKGKGGKISKKISVVKSKEVIPGSAKRLKVKEKAVLTDVFSKYALKSSPGSKNES</sequence>
<feature type="compositionally biased region" description="Basic and acidic residues" evidence="2">
    <location>
        <begin position="169"/>
        <end position="188"/>
    </location>
</feature>
<dbReference type="Gene3D" id="3.30.70.330">
    <property type="match status" value="1"/>
</dbReference>
<feature type="region of interest" description="Disordered" evidence="2">
    <location>
        <begin position="98"/>
        <end position="118"/>
    </location>
</feature>
<dbReference type="GO" id="GO:0003723">
    <property type="term" value="F:RNA binding"/>
    <property type="evidence" value="ECO:0007669"/>
    <property type="project" value="UniProtKB-UniRule"/>
</dbReference>
<accession>A0A2P5FMA9</accession>
<feature type="region of interest" description="Disordered" evidence="2">
    <location>
        <begin position="167"/>
        <end position="188"/>
    </location>
</feature>
<comment type="caution">
    <text evidence="4">The sequence shown here is derived from an EMBL/GenBank/DDBJ whole genome shotgun (WGS) entry which is preliminary data.</text>
</comment>
<name>A0A2P5FMA9_TREOI</name>
<keyword evidence="5" id="KW-1185">Reference proteome</keyword>
<protein>
    <submittedName>
        <fullName evidence="4">Splicing factor-like protein</fullName>
    </submittedName>
</protein>
<dbReference type="OrthoDB" id="1912879at2759"/>